<dbReference type="EMBL" id="CAJVPU010010983">
    <property type="protein sequence ID" value="CAG8610476.1"/>
    <property type="molecule type" value="Genomic_DNA"/>
</dbReference>
<protein>
    <submittedName>
        <fullName evidence="1">384_t:CDS:1</fullName>
    </submittedName>
</protein>
<proteinExistence type="predicted"/>
<feature type="non-terminal residue" evidence="1">
    <location>
        <position position="1"/>
    </location>
</feature>
<gene>
    <name evidence="1" type="ORF">DHETER_LOCUS7613</name>
</gene>
<reference evidence="1" key="1">
    <citation type="submission" date="2021-06" db="EMBL/GenBank/DDBJ databases">
        <authorList>
            <person name="Kallberg Y."/>
            <person name="Tangrot J."/>
            <person name="Rosling A."/>
        </authorList>
    </citation>
    <scope>NUCLEOTIDE SEQUENCE</scope>
    <source>
        <strain evidence="1">IL203A</strain>
    </source>
</reference>
<sequence>TAWRNVFDIFVKKFETHLANISPDVPKDIGKSYFQIELLITSEQKVQSK</sequence>
<dbReference type="Proteomes" id="UP000789702">
    <property type="component" value="Unassembled WGS sequence"/>
</dbReference>
<name>A0ACA9MWZ9_9GLOM</name>
<evidence type="ECO:0000313" key="2">
    <source>
        <dbReference type="Proteomes" id="UP000789702"/>
    </source>
</evidence>
<organism evidence="1 2">
    <name type="scientific">Dentiscutata heterogama</name>
    <dbReference type="NCBI Taxonomy" id="1316150"/>
    <lineage>
        <taxon>Eukaryota</taxon>
        <taxon>Fungi</taxon>
        <taxon>Fungi incertae sedis</taxon>
        <taxon>Mucoromycota</taxon>
        <taxon>Glomeromycotina</taxon>
        <taxon>Glomeromycetes</taxon>
        <taxon>Diversisporales</taxon>
        <taxon>Gigasporaceae</taxon>
        <taxon>Dentiscutata</taxon>
    </lineage>
</organism>
<evidence type="ECO:0000313" key="1">
    <source>
        <dbReference type="EMBL" id="CAG8610476.1"/>
    </source>
</evidence>
<keyword evidence="2" id="KW-1185">Reference proteome</keyword>
<comment type="caution">
    <text evidence="1">The sequence shown here is derived from an EMBL/GenBank/DDBJ whole genome shotgun (WGS) entry which is preliminary data.</text>
</comment>
<accession>A0ACA9MWZ9</accession>